<dbReference type="NCBIfam" id="TIGR00928">
    <property type="entry name" value="purB"/>
    <property type="match status" value="1"/>
</dbReference>
<organism evidence="5 6">
    <name type="scientific">Pelagicoccus enzymogenes</name>
    <dbReference type="NCBI Taxonomy" id="2773457"/>
    <lineage>
        <taxon>Bacteria</taxon>
        <taxon>Pseudomonadati</taxon>
        <taxon>Verrucomicrobiota</taxon>
        <taxon>Opitutia</taxon>
        <taxon>Puniceicoccales</taxon>
        <taxon>Pelagicoccaceae</taxon>
        <taxon>Pelagicoccus</taxon>
    </lineage>
</organism>
<comment type="catalytic activity">
    <reaction evidence="3">
        <text>N(6)-(1,2-dicarboxyethyl)-AMP = fumarate + AMP</text>
        <dbReference type="Rhea" id="RHEA:16853"/>
        <dbReference type="ChEBI" id="CHEBI:29806"/>
        <dbReference type="ChEBI" id="CHEBI:57567"/>
        <dbReference type="ChEBI" id="CHEBI:456215"/>
        <dbReference type="EC" id="4.3.2.2"/>
    </reaction>
</comment>
<feature type="domain" description="Adenylosuccinate lyase C-terminal" evidence="4">
    <location>
        <begin position="370"/>
        <end position="456"/>
    </location>
</feature>
<dbReference type="GO" id="GO:0004018">
    <property type="term" value="F:N6-(1,2-dicarboxyethyl)AMP AMP-lyase (fumarate-forming) activity"/>
    <property type="evidence" value="ECO:0007669"/>
    <property type="project" value="UniProtKB-UniRule"/>
</dbReference>
<dbReference type="PANTHER" id="PTHR43172:SF1">
    <property type="entry name" value="ADENYLOSUCCINATE LYASE"/>
    <property type="match status" value="1"/>
</dbReference>
<dbReference type="PRINTS" id="PR00149">
    <property type="entry name" value="FUMRATELYASE"/>
</dbReference>
<sequence length="478" mass="52568">MPNSQSPITNVLAERYASPAMKAIWSPEGRILIERDYWIAVMKGQRELGLNIPVKAIKAYEKVKGNIDLASIDARERICLHDVKARIDEFSALAGYEYIHVGMTSRDLTENVEQLQVLRALELVRTKVVAALNKISERAVEYRTLMITGRTHNVPAQATTMGKRLAMGGQELLIAIDRLHDLVERYPARGLKGAVGTQLDQQTLFEGDAKKVLQLEEKIVEHLGFKRSLKNVGQVYPRSLDLDTVTALEQISSAAANMTNTIRLMAGQGLMTEGFLKGQVGSSAMPHKVNCRSSERVHGFCTLLKGYAAMASGLVGDQWNEGDVSCSVVRRVMLPDSFYAIDGLLEAYITVLGNMGVFEEAIAAENAVQLPFLATTSILMESVKAGAGREVAHEAIKEAALEASKFIRQGRGQEADLIGLLAKDERIPLGLKELQAIIGNSKRFIGAAPQQVDQFKREVAKWVKKFPEATKVKPGRML</sequence>
<dbReference type="InterPro" id="IPR008948">
    <property type="entry name" value="L-Aspartase-like"/>
</dbReference>
<evidence type="ECO:0000313" key="6">
    <source>
        <dbReference type="Proteomes" id="UP000622317"/>
    </source>
</evidence>
<comment type="caution">
    <text evidence="5">The sequence shown here is derived from an EMBL/GenBank/DDBJ whole genome shotgun (WGS) entry which is preliminary data.</text>
</comment>
<dbReference type="Proteomes" id="UP000622317">
    <property type="component" value="Unassembled WGS sequence"/>
</dbReference>
<dbReference type="GO" id="GO:0070626">
    <property type="term" value="F:(S)-2-(5-amino-1-(5-phospho-D-ribosyl)imidazole-4-carboxamido) succinate lyase (fumarate-forming) activity"/>
    <property type="evidence" value="ECO:0007669"/>
    <property type="project" value="TreeGrafter"/>
</dbReference>
<dbReference type="InterPro" id="IPR019468">
    <property type="entry name" value="AdenyloSucc_lyase_C"/>
</dbReference>
<proteinExistence type="inferred from homology"/>
<dbReference type="InterPro" id="IPR020557">
    <property type="entry name" value="Fumarate_lyase_CS"/>
</dbReference>
<gene>
    <name evidence="5" type="ORF">IEN85_18600</name>
</gene>
<evidence type="ECO:0000256" key="1">
    <source>
        <dbReference type="ARBA" id="ARBA00023239"/>
    </source>
</evidence>
<evidence type="ECO:0000256" key="3">
    <source>
        <dbReference type="RuleBase" id="RU361172"/>
    </source>
</evidence>
<reference evidence="5" key="1">
    <citation type="submission" date="2020-09" db="EMBL/GenBank/DDBJ databases">
        <title>Pelagicoccus enzymogenes sp. nov. with an EPS production, isolated from marine sediment.</title>
        <authorList>
            <person name="Feng X."/>
        </authorList>
    </citation>
    <scope>NUCLEOTIDE SEQUENCE</scope>
    <source>
        <strain evidence="5">NFK12</strain>
    </source>
</reference>
<dbReference type="AlphaFoldDB" id="A0A927FDR5"/>
<dbReference type="EMBL" id="JACYFG010000042">
    <property type="protein sequence ID" value="MBD5781518.1"/>
    <property type="molecule type" value="Genomic_DNA"/>
</dbReference>
<dbReference type="InterPro" id="IPR022761">
    <property type="entry name" value="Fumarate_lyase_N"/>
</dbReference>
<dbReference type="InterPro" id="IPR004769">
    <property type="entry name" value="Pur_lyase"/>
</dbReference>
<dbReference type="InterPro" id="IPR000362">
    <property type="entry name" value="Fumarate_lyase_fam"/>
</dbReference>
<comment type="pathway">
    <text evidence="3">Purine metabolism; IMP biosynthesis via de novo pathway; 5-amino-1-(5-phospho-D-ribosyl)imidazole-4-carboxamide from 5-amino-1-(5-phospho-D-ribosyl)imidazole-4-carboxylate: step 2/2.</text>
</comment>
<name>A0A927FDR5_9BACT</name>
<evidence type="ECO:0000259" key="4">
    <source>
        <dbReference type="SMART" id="SM00998"/>
    </source>
</evidence>
<keyword evidence="1 3" id="KW-0456">Lyase</keyword>
<comment type="similarity">
    <text evidence="3">Belongs to the lyase 1 family. Adenylosuccinate lyase subfamily.</text>
</comment>
<dbReference type="Pfam" id="PF00206">
    <property type="entry name" value="Lyase_1"/>
    <property type="match status" value="1"/>
</dbReference>
<protein>
    <recommendedName>
        <fullName evidence="2 3">Adenylosuccinate lyase</fullName>
        <shortName evidence="3">ASL</shortName>
        <ecNumber evidence="2 3">4.3.2.2</ecNumber>
    </recommendedName>
    <alternativeName>
        <fullName evidence="3">Adenylosuccinase</fullName>
    </alternativeName>
</protein>
<dbReference type="PROSITE" id="PS00163">
    <property type="entry name" value="FUMARATE_LYASES"/>
    <property type="match status" value="1"/>
</dbReference>
<dbReference type="Gene3D" id="1.10.275.60">
    <property type="match status" value="1"/>
</dbReference>
<comment type="pathway">
    <text evidence="3">Purine metabolism; AMP biosynthesis via de novo pathway; AMP from IMP: step 2/2.</text>
</comment>
<evidence type="ECO:0000313" key="5">
    <source>
        <dbReference type="EMBL" id="MBD5781518.1"/>
    </source>
</evidence>
<dbReference type="EC" id="4.3.2.2" evidence="2 3"/>
<dbReference type="GO" id="GO:0044208">
    <property type="term" value="P:'de novo' AMP biosynthetic process"/>
    <property type="evidence" value="ECO:0007669"/>
    <property type="project" value="TreeGrafter"/>
</dbReference>
<dbReference type="Pfam" id="PF10397">
    <property type="entry name" value="ADSL_C"/>
    <property type="match status" value="1"/>
</dbReference>
<dbReference type="Gene3D" id="1.20.200.10">
    <property type="entry name" value="Fumarase/aspartase (Central domain)"/>
    <property type="match status" value="1"/>
</dbReference>
<accession>A0A927FDR5</accession>
<dbReference type="Gene3D" id="1.10.40.30">
    <property type="entry name" value="Fumarase/aspartase (C-terminal domain)"/>
    <property type="match status" value="1"/>
</dbReference>
<comment type="catalytic activity">
    <reaction evidence="3">
        <text>(2S)-2-[5-amino-1-(5-phospho-beta-D-ribosyl)imidazole-4-carboxamido]succinate = 5-amino-1-(5-phospho-beta-D-ribosyl)imidazole-4-carboxamide + fumarate</text>
        <dbReference type="Rhea" id="RHEA:23920"/>
        <dbReference type="ChEBI" id="CHEBI:29806"/>
        <dbReference type="ChEBI" id="CHEBI:58443"/>
        <dbReference type="ChEBI" id="CHEBI:58475"/>
        <dbReference type="EC" id="4.3.2.2"/>
    </reaction>
</comment>
<dbReference type="SMART" id="SM00998">
    <property type="entry name" value="ADSL_C"/>
    <property type="match status" value="1"/>
</dbReference>
<dbReference type="PANTHER" id="PTHR43172">
    <property type="entry name" value="ADENYLOSUCCINATE LYASE"/>
    <property type="match status" value="1"/>
</dbReference>
<keyword evidence="6" id="KW-1185">Reference proteome</keyword>
<keyword evidence="3" id="KW-0658">Purine biosynthesis</keyword>
<dbReference type="SUPFAM" id="SSF48557">
    <property type="entry name" value="L-aspartase-like"/>
    <property type="match status" value="1"/>
</dbReference>
<dbReference type="RefSeq" id="WP_191618616.1">
    <property type="nucleotide sequence ID" value="NZ_JACYFG010000042.1"/>
</dbReference>
<dbReference type="GO" id="GO:0005829">
    <property type="term" value="C:cytosol"/>
    <property type="evidence" value="ECO:0007669"/>
    <property type="project" value="TreeGrafter"/>
</dbReference>
<evidence type="ECO:0000256" key="2">
    <source>
        <dbReference type="NCBIfam" id="TIGR00928"/>
    </source>
</evidence>